<keyword evidence="6 10" id="KW-0106">Calcium</keyword>
<evidence type="ECO:0008006" key="18">
    <source>
        <dbReference type="Google" id="ProtNLM"/>
    </source>
</evidence>
<evidence type="ECO:0000256" key="10">
    <source>
        <dbReference type="PROSITE-ProRule" id="PRU00043"/>
    </source>
</evidence>
<keyword evidence="7 13" id="KW-1133">Transmembrane helix</keyword>
<dbReference type="SMART" id="SM00282">
    <property type="entry name" value="LamG"/>
    <property type="match status" value="1"/>
</dbReference>
<keyword evidence="17" id="KW-1185">Reference proteome</keyword>
<dbReference type="PRINTS" id="PR00205">
    <property type="entry name" value="CADHERIN"/>
</dbReference>
<evidence type="ECO:0000259" key="14">
    <source>
        <dbReference type="PROSITE" id="PS50025"/>
    </source>
</evidence>
<feature type="domain" description="Cadherin" evidence="15">
    <location>
        <begin position="852"/>
        <end position="950"/>
    </location>
</feature>
<evidence type="ECO:0000313" key="16">
    <source>
        <dbReference type="EMBL" id="KAJ8874233.1"/>
    </source>
</evidence>
<evidence type="ECO:0000256" key="2">
    <source>
        <dbReference type="ARBA" id="ARBA00004651"/>
    </source>
</evidence>
<evidence type="ECO:0000256" key="12">
    <source>
        <dbReference type="SAM" id="MobiDB-lite"/>
    </source>
</evidence>
<comment type="caution">
    <text evidence="16">The sequence shown here is derived from an EMBL/GenBank/DDBJ whole genome shotgun (WGS) entry which is preliminary data.</text>
</comment>
<comment type="subcellular location">
    <subcellularLocation>
        <location evidence="2">Cell membrane</location>
        <topology evidence="2">Multi-pass membrane protein</topology>
    </subcellularLocation>
    <subcellularLocation>
        <location evidence="1">Membrane</location>
        <topology evidence="1">Single-pass membrane protein</topology>
    </subcellularLocation>
</comment>
<dbReference type="Gene3D" id="2.60.40.60">
    <property type="entry name" value="Cadherins"/>
    <property type="match status" value="6"/>
</dbReference>
<keyword evidence="9" id="KW-1015">Disulfide bond</keyword>
<feature type="domain" description="Cadherin" evidence="15">
    <location>
        <begin position="241"/>
        <end position="351"/>
    </location>
</feature>
<feature type="domain" description="Cadherin" evidence="15">
    <location>
        <begin position="638"/>
        <end position="730"/>
    </location>
</feature>
<dbReference type="InterPro" id="IPR000742">
    <property type="entry name" value="EGF"/>
</dbReference>
<comment type="caution">
    <text evidence="11">Lacks conserved residue(s) required for the propagation of feature annotation.</text>
</comment>
<name>A0ABQ9GQD0_9NEOP</name>
<dbReference type="InterPro" id="IPR020894">
    <property type="entry name" value="Cadherin_CS"/>
</dbReference>
<dbReference type="Proteomes" id="UP001159363">
    <property type="component" value="Chromosome 9"/>
</dbReference>
<dbReference type="PROSITE" id="PS01186">
    <property type="entry name" value="EGF_2"/>
    <property type="match status" value="1"/>
</dbReference>
<feature type="domain" description="Cadherin" evidence="15">
    <location>
        <begin position="731"/>
        <end position="842"/>
    </location>
</feature>
<dbReference type="InterPro" id="IPR013320">
    <property type="entry name" value="ConA-like_dom_sf"/>
</dbReference>
<dbReference type="Gene3D" id="2.10.25.10">
    <property type="entry name" value="Laminin"/>
    <property type="match status" value="1"/>
</dbReference>
<evidence type="ECO:0000259" key="15">
    <source>
        <dbReference type="PROSITE" id="PS50268"/>
    </source>
</evidence>
<dbReference type="PANTHER" id="PTHR24027">
    <property type="entry name" value="CADHERIN-23"/>
    <property type="match status" value="1"/>
</dbReference>
<dbReference type="PROSITE" id="PS00232">
    <property type="entry name" value="CADHERIN_1"/>
    <property type="match status" value="3"/>
</dbReference>
<evidence type="ECO:0000256" key="6">
    <source>
        <dbReference type="ARBA" id="ARBA00022837"/>
    </source>
</evidence>
<evidence type="ECO:0000256" key="11">
    <source>
        <dbReference type="PROSITE-ProRule" id="PRU00122"/>
    </source>
</evidence>
<evidence type="ECO:0000256" key="4">
    <source>
        <dbReference type="ARBA" id="ARBA00022729"/>
    </source>
</evidence>
<reference evidence="16 17" key="1">
    <citation type="submission" date="2023-02" db="EMBL/GenBank/DDBJ databases">
        <title>LHISI_Scaffold_Assembly.</title>
        <authorList>
            <person name="Stuart O.P."/>
            <person name="Cleave R."/>
            <person name="Magrath M.J.L."/>
            <person name="Mikheyev A.S."/>
        </authorList>
    </citation>
    <scope>NUCLEOTIDE SEQUENCE [LARGE SCALE GENOMIC DNA]</scope>
    <source>
        <strain evidence="16">Daus_M_001</strain>
        <tissue evidence="16">Leg muscle</tissue>
    </source>
</reference>
<dbReference type="PANTHER" id="PTHR24027:SF422">
    <property type="entry name" value="CADHERIN DOMAIN-CONTAINING PROTEIN"/>
    <property type="match status" value="1"/>
</dbReference>
<dbReference type="Pfam" id="PF00028">
    <property type="entry name" value="Cadherin"/>
    <property type="match status" value="4"/>
</dbReference>
<evidence type="ECO:0000256" key="7">
    <source>
        <dbReference type="ARBA" id="ARBA00022989"/>
    </source>
</evidence>
<accession>A0ABQ9GQD0</accession>
<evidence type="ECO:0000256" key="5">
    <source>
        <dbReference type="ARBA" id="ARBA00022737"/>
    </source>
</evidence>
<dbReference type="SUPFAM" id="SSF49899">
    <property type="entry name" value="Concanavalin A-like lectins/glucanases"/>
    <property type="match status" value="1"/>
</dbReference>
<keyword evidence="5" id="KW-0677">Repeat</keyword>
<organism evidence="16 17">
    <name type="scientific">Dryococelus australis</name>
    <dbReference type="NCBI Taxonomy" id="614101"/>
    <lineage>
        <taxon>Eukaryota</taxon>
        <taxon>Metazoa</taxon>
        <taxon>Ecdysozoa</taxon>
        <taxon>Arthropoda</taxon>
        <taxon>Hexapoda</taxon>
        <taxon>Insecta</taxon>
        <taxon>Pterygota</taxon>
        <taxon>Neoptera</taxon>
        <taxon>Polyneoptera</taxon>
        <taxon>Phasmatodea</taxon>
        <taxon>Verophasmatodea</taxon>
        <taxon>Anareolatae</taxon>
        <taxon>Phasmatidae</taxon>
        <taxon>Eurycanthinae</taxon>
        <taxon>Dryococelus</taxon>
    </lineage>
</organism>
<dbReference type="PROSITE" id="PS50268">
    <property type="entry name" value="CADHERIN_2"/>
    <property type="match status" value="6"/>
</dbReference>
<evidence type="ECO:0000256" key="3">
    <source>
        <dbReference type="ARBA" id="ARBA00022692"/>
    </source>
</evidence>
<dbReference type="InterPro" id="IPR015919">
    <property type="entry name" value="Cadherin-like_sf"/>
</dbReference>
<feature type="region of interest" description="Disordered" evidence="12">
    <location>
        <begin position="137"/>
        <end position="160"/>
    </location>
</feature>
<dbReference type="CDD" id="cd00110">
    <property type="entry name" value="LamG"/>
    <property type="match status" value="1"/>
</dbReference>
<proteinExistence type="predicted"/>
<dbReference type="SUPFAM" id="SSF49313">
    <property type="entry name" value="Cadherin-like"/>
    <property type="match status" value="7"/>
</dbReference>
<keyword evidence="8 13" id="KW-0472">Membrane</keyword>
<gene>
    <name evidence="16" type="ORF">PR048_025075</name>
</gene>
<dbReference type="PROSITE" id="PS50025">
    <property type="entry name" value="LAM_G_DOMAIN"/>
    <property type="match status" value="1"/>
</dbReference>
<dbReference type="CDD" id="cd00055">
    <property type="entry name" value="EGF_Lam"/>
    <property type="match status" value="1"/>
</dbReference>
<feature type="transmembrane region" description="Helical" evidence="13">
    <location>
        <begin position="1593"/>
        <end position="1613"/>
    </location>
</feature>
<dbReference type="InterPro" id="IPR002126">
    <property type="entry name" value="Cadherin-like_dom"/>
</dbReference>
<evidence type="ECO:0000256" key="13">
    <source>
        <dbReference type="SAM" id="Phobius"/>
    </source>
</evidence>
<evidence type="ECO:0000256" key="1">
    <source>
        <dbReference type="ARBA" id="ARBA00004167"/>
    </source>
</evidence>
<feature type="domain" description="Cadherin" evidence="15">
    <location>
        <begin position="516"/>
        <end position="629"/>
    </location>
</feature>
<feature type="compositionally biased region" description="Basic and acidic residues" evidence="12">
    <location>
        <begin position="151"/>
        <end position="160"/>
    </location>
</feature>
<keyword evidence="3 13" id="KW-0812">Transmembrane</keyword>
<dbReference type="InterPro" id="IPR001791">
    <property type="entry name" value="Laminin_G"/>
</dbReference>
<sequence length="1678" mass="186631">MFTADEGEVMRVWSCAGMNGRGEREIPEKTCRPAASSGTIPTYENLGATAWLYQLPQRWVFVEDAPACSGSYLQWRCRRPEDPAACSFVSPDERTIRHANYPPFLPRLSSRVQMLSPSIPRGLFGSLSTKMARARVHGSQPVQQHPRRAHRSNEPKLRHTHHLSEVHSPVAEALRMADQPATLTKVSSVFSKNHSFFRIFPPSPFPLLELSPPSFFLRHLFGCGTGTRLVIQDNHKPVFANCSSYEPYVKEEQDVGTFVFQVKAIDKDPPESGGTVTYTFVEKSDEKTPKFKIDPNTGIITTQTVFDRDEPYRDKVEYLVIRATDNGRPQLDDVCNMKVIIEDINDNFPVFDKVVYTGYVYKQKDYKDKKDPGYTFRMTGRAEDHGEPKRTTVIGLEILVVESHKKAPSFVDVDGAWQITLPENYSNYTAPSNIDNGELTFELVTGRTEQTNSKTTFILETKDDTAFLKLGKPLDYETINEYVLTLRVQNKQGLAAETTINVFVTDVNDNIPSFNFKEVPEGIVLENEPPGTPVMQIRAVDMDGTSANNQVRYKLDETSKNRDLFHIDVDTGNITTLQTFDRELINRYVIKVIAYDNSPSALKNNGEPNKAEINFWINIGDKNDNPPKFTMPVYVANQINEDANMNQLVIQVVAEDNDTASPVTYDILEGNVGDAFFIENNTGKIRVKNPLDYETITSYTLLVRAFDGKYNDTAKVEIKITNVNDNPPVFYKFNSNVTIPEEKLVEGCIANLSAYDPDIPDRNAPQNIQFYVVKKEQRELLSIDETGCLKLIKPLDRDPPFGSPVWQVLIAANDENGGGTSLQSTTEVIIILEDINDNAPTLDMVQPVVWNERQPPGKITTLEAKDNDSERNGAPFYFKLDSSAGPDITSNFAITNSKDLQALVTFDREERKEYMLPIAIADSGSPSLTGTSTLLIVIGDVNDNPMGPGESNIFVYNYKGESPDTEIGRVYVEDPDDWDLPDKEFTWRNGNHPNFDLNSSTGMITMLHKTMEGSYLLEFTVTESAPPLVPHHSVDAVVNVTVKVIPEEAVDKSGSIRFAGITAEEFVKPGPNGSPSKQNILRQRLATLLNVSLDSVDVFTVLHSPHNTNATILDVRYSAHASPYRMPEKLNTLAAAHQEERLWPGVALGSVAATGWNYGLGLGWWGCCVGEAGWCPRWTADPRGSGARVGNAQKHWESQANVHDDRVWLTSRLDLWGGMRGLGGEASPVLEQELGVKILMFNIDECIVEKVSCETSCTNFLNKSSVPYAVYTNTTSFVGVRAVVDPLCTCAIQEKSFCLNGGTPVGPTQCECIEGYEGPRCEMISIGFRGNGWALYPPVSACEDAHLTVEVTPYKEDGLILYMGPLRHNPALPVQDFMSLELRAGYARLLMDYGSGTVFVEHKDSKLSDGKLHTIEVIWSKTSIELKVDSCQKSSCLALTTPMGPNEFLNVNGPLQIGGTEVDLPALASLFHWDHFPISEGFSGCVRNLTFNDKWTVGHWTAGYFQGRIFALTNSLNQWVRQVGCLDHLPEALGGVAAGTEESSGGVVFNVLYFDMFSLQTYNLGFPSDSVNVDPGCTREMAKAVSFGIDTNFLVAILVCIAILLILLLAVVVHRRKTDDLYKDTDDIRENIINYEDEGGGEGDMTGYDLNVLRLMYDSDGRPIDKQPLKENYQQHSG</sequence>
<dbReference type="InterPro" id="IPR002049">
    <property type="entry name" value="LE_dom"/>
</dbReference>
<dbReference type="InterPro" id="IPR039808">
    <property type="entry name" value="Cadherin"/>
</dbReference>
<protein>
    <recommendedName>
        <fullName evidence="18">DE-cadherin</fullName>
    </recommendedName>
</protein>
<evidence type="ECO:0000313" key="17">
    <source>
        <dbReference type="Proteomes" id="UP001159363"/>
    </source>
</evidence>
<dbReference type="Gene3D" id="2.60.120.200">
    <property type="match status" value="1"/>
</dbReference>
<evidence type="ECO:0000256" key="9">
    <source>
        <dbReference type="ARBA" id="ARBA00023157"/>
    </source>
</evidence>
<dbReference type="InterPro" id="IPR056370">
    <property type="entry name" value="Shg-like_Ig-like"/>
</dbReference>
<dbReference type="EMBL" id="JARBHB010000010">
    <property type="protein sequence ID" value="KAJ8874233.1"/>
    <property type="molecule type" value="Genomic_DNA"/>
</dbReference>
<dbReference type="SMART" id="SM00112">
    <property type="entry name" value="CA"/>
    <property type="match status" value="6"/>
</dbReference>
<dbReference type="CDD" id="cd11304">
    <property type="entry name" value="Cadherin_repeat"/>
    <property type="match status" value="6"/>
</dbReference>
<evidence type="ECO:0000256" key="8">
    <source>
        <dbReference type="ARBA" id="ARBA00023136"/>
    </source>
</evidence>
<dbReference type="PROSITE" id="PS00022">
    <property type="entry name" value="EGF_1"/>
    <property type="match status" value="1"/>
</dbReference>
<dbReference type="Pfam" id="PF02210">
    <property type="entry name" value="Laminin_G_2"/>
    <property type="match status" value="1"/>
</dbReference>
<feature type="domain" description="Laminin G" evidence="14">
    <location>
        <begin position="1323"/>
        <end position="1525"/>
    </location>
</feature>
<feature type="domain" description="Cadherin" evidence="15">
    <location>
        <begin position="432"/>
        <end position="514"/>
    </location>
</feature>
<dbReference type="Pfam" id="PF24811">
    <property type="entry name" value="Ig_Shg"/>
    <property type="match status" value="2"/>
</dbReference>
<keyword evidence="4" id="KW-0732">Signal</keyword>